<dbReference type="PANTHER" id="PTHR34308">
    <property type="entry name" value="COBALAMIN BIOSYNTHESIS PROTEIN CBIB"/>
    <property type="match status" value="1"/>
</dbReference>
<comment type="similarity">
    <text evidence="3 9">Belongs to the CobD/CbiB family.</text>
</comment>
<evidence type="ECO:0000256" key="5">
    <source>
        <dbReference type="ARBA" id="ARBA00022573"/>
    </source>
</evidence>
<dbReference type="PANTHER" id="PTHR34308:SF1">
    <property type="entry name" value="COBALAMIN BIOSYNTHESIS PROTEIN CBIB"/>
    <property type="match status" value="1"/>
</dbReference>
<keyword evidence="6 9" id="KW-0812">Transmembrane</keyword>
<evidence type="ECO:0000256" key="1">
    <source>
        <dbReference type="ARBA" id="ARBA00004651"/>
    </source>
</evidence>
<keyword evidence="4 9" id="KW-1003">Cell membrane</keyword>
<dbReference type="EMBL" id="BDQK01000013">
    <property type="protein sequence ID" value="GBF81798.1"/>
    <property type="molecule type" value="Genomic_DNA"/>
</dbReference>
<reference evidence="11" key="1">
    <citation type="submission" date="2017-05" db="EMBL/GenBank/DDBJ databases">
        <title>Physiological properties and genetic analysis related to exopolysaccharide production of fresh-water unicellular cyanobacterium Aphanothece sacrum, Suizenji Nori, that has been cultured as a food source in Japan.</title>
        <authorList>
            <person name="Kanesaki Y."/>
            <person name="Yoshikawa S."/>
            <person name="Ohki K."/>
        </authorList>
    </citation>
    <scope>NUCLEOTIDE SEQUENCE [LARGE SCALE GENOMIC DNA]</scope>
    <source>
        <strain evidence="11">FPU1</strain>
    </source>
</reference>
<evidence type="ECO:0000256" key="3">
    <source>
        <dbReference type="ARBA" id="ARBA00006263"/>
    </source>
</evidence>
<keyword evidence="5 9" id="KW-0169">Cobalamin biosynthesis</keyword>
<keyword evidence="7 9" id="KW-1133">Transmembrane helix</keyword>
<feature type="transmembrane region" description="Helical" evidence="9">
    <location>
        <begin position="56"/>
        <end position="77"/>
    </location>
</feature>
<dbReference type="UniPathway" id="UPA00148"/>
<gene>
    <name evidence="9" type="primary">cobD</name>
    <name evidence="10" type="ORF">AsFPU1_3219</name>
</gene>
<keyword evidence="11" id="KW-1185">Reference proteome</keyword>
<evidence type="ECO:0000256" key="2">
    <source>
        <dbReference type="ARBA" id="ARBA00004953"/>
    </source>
</evidence>
<dbReference type="GO" id="GO:0048472">
    <property type="term" value="F:threonine-phosphate decarboxylase activity"/>
    <property type="evidence" value="ECO:0007669"/>
    <property type="project" value="InterPro"/>
</dbReference>
<dbReference type="Proteomes" id="UP000287247">
    <property type="component" value="Unassembled WGS sequence"/>
</dbReference>
<dbReference type="InterPro" id="IPR004485">
    <property type="entry name" value="Cobalamin_biosynth_CobD/CbiB"/>
</dbReference>
<dbReference type="Pfam" id="PF03186">
    <property type="entry name" value="CobD_Cbib"/>
    <property type="match status" value="1"/>
</dbReference>
<evidence type="ECO:0000256" key="6">
    <source>
        <dbReference type="ARBA" id="ARBA00022692"/>
    </source>
</evidence>
<dbReference type="GO" id="GO:0015420">
    <property type="term" value="F:ABC-type vitamin B12 transporter activity"/>
    <property type="evidence" value="ECO:0007669"/>
    <property type="project" value="UniProtKB-UniRule"/>
</dbReference>
<evidence type="ECO:0000313" key="10">
    <source>
        <dbReference type="EMBL" id="GBF81798.1"/>
    </source>
</evidence>
<protein>
    <recommendedName>
        <fullName evidence="9">Cobalamin biosynthesis protein CobD</fullName>
    </recommendedName>
</protein>
<dbReference type="GO" id="GO:0005886">
    <property type="term" value="C:plasma membrane"/>
    <property type="evidence" value="ECO:0007669"/>
    <property type="project" value="UniProtKB-SubCell"/>
</dbReference>
<proteinExistence type="inferred from homology"/>
<evidence type="ECO:0000256" key="9">
    <source>
        <dbReference type="HAMAP-Rule" id="MF_00024"/>
    </source>
</evidence>
<name>A0A401IKH0_APHSA</name>
<evidence type="ECO:0000256" key="7">
    <source>
        <dbReference type="ARBA" id="ARBA00022989"/>
    </source>
</evidence>
<comment type="subcellular location">
    <subcellularLocation>
        <location evidence="1 9">Cell membrane</location>
        <topology evidence="1 9">Multi-pass membrane protein</topology>
    </subcellularLocation>
</comment>
<dbReference type="HAMAP" id="MF_00024">
    <property type="entry name" value="CobD_CbiB"/>
    <property type="match status" value="1"/>
</dbReference>
<dbReference type="NCBIfam" id="TIGR00380">
    <property type="entry name" value="cobal_cbiB"/>
    <property type="match status" value="1"/>
</dbReference>
<organism evidence="10 11">
    <name type="scientific">Aphanothece sacrum FPU1</name>
    <dbReference type="NCBI Taxonomy" id="1920663"/>
    <lineage>
        <taxon>Bacteria</taxon>
        <taxon>Bacillati</taxon>
        <taxon>Cyanobacteriota</taxon>
        <taxon>Cyanophyceae</taxon>
        <taxon>Oscillatoriophycideae</taxon>
        <taxon>Chroococcales</taxon>
        <taxon>Aphanothecaceae</taxon>
        <taxon>Aphanothece</taxon>
    </lineage>
</organism>
<comment type="function">
    <text evidence="9">Converts cobyric acid to cobinamide by the addition of aminopropanol on the F carboxylic group.</text>
</comment>
<dbReference type="RefSeq" id="WP_124972981.1">
    <property type="nucleotide sequence ID" value="NZ_BDQK01000013.1"/>
</dbReference>
<comment type="caution">
    <text evidence="10">The sequence shown here is derived from an EMBL/GenBank/DDBJ whole genome shotgun (WGS) entry which is preliminary data.</text>
</comment>
<accession>A0A401IKH0</accession>
<comment type="caution">
    <text evidence="9">Lacks conserved residue(s) required for the propagation of feature annotation.</text>
</comment>
<evidence type="ECO:0000256" key="8">
    <source>
        <dbReference type="ARBA" id="ARBA00023136"/>
    </source>
</evidence>
<dbReference type="OrthoDB" id="9811967at2"/>
<evidence type="ECO:0000256" key="4">
    <source>
        <dbReference type="ARBA" id="ARBA00022475"/>
    </source>
</evidence>
<evidence type="ECO:0000313" key="11">
    <source>
        <dbReference type="Proteomes" id="UP000287247"/>
    </source>
</evidence>
<sequence length="323" mass="35370">MNTIVTPIILALAAILDYIIGDPWGWLHPVQVMGWVISRSSQFILSTCQGKWQRRWAGIVLGLGLIIGSGIVGWGIVEVARNFHLILGIGTQTILLASCFALKSLRLAAQDVLEPLIKGNIDQAKIKLSQYVGRDTENLSETEILRAVLETVSENATDGVTAPLFYAIAGAFFPPVGSVPLALAYKAASTLDSTIGYYKEPFTDLGWFSAKCEDFLTWFPCRLTVLTLALMSGRPRSILSICRRDAPQDPSPNSGWSECVYAAILGVQLGGINTYQGIIKQKPLLGNPQYPITIKTIEQALQLTRLCFLLWLILGMVGLNYEL</sequence>
<dbReference type="GO" id="GO:0009236">
    <property type="term" value="P:cobalamin biosynthetic process"/>
    <property type="evidence" value="ECO:0007669"/>
    <property type="project" value="UniProtKB-UniRule"/>
</dbReference>
<comment type="pathway">
    <text evidence="2 9">Cofactor biosynthesis; adenosylcobalamin biosynthesis.</text>
</comment>
<dbReference type="AlphaFoldDB" id="A0A401IKH0"/>
<keyword evidence="8 9" id="KW-0472">Membrane</keyword>